<dbReference type="EMBL" id="PGTN01000023">
    <property type="protein sequence ID" value="PJF48127.1"/>
    <property type="molecule type" value="Genomic_DNA"/>
</dbReference>
<accession>A0A2M8QE95</accession>
<comment type="induction">
    <text evidence="14">By heat shock.</text>
</comment>
<dbReference type="GO" id="GO:0005737">
    <property type="term" value="C:cytoplasm"/>
    <property type="evidence" value="ECO:0007669"/>
    <property type="project" value="UniProtKB-SubCell"/>
</dbReference>
<evidence type="ECO:0000256" key="6">
    <source>
        <dbReference type="ARBA" id="ARBA00022825"/>
    </source>
</evidence>
<evidence type="ECO:0000256" key="7">
    <source>
        <dbReference type="ARBA" id="ARBA00022840"/>
    </source>
</evidence>
<comment type="catalytic activity">
    <reaction evidence="9 14 15 18">
        <text>Hydrolysis of proteins in presence of ATP.</text>
        <dbReference type="EC" id="3.4.21.53"/>
    </reaction>
</comment>
<keyword evidence="8 14" id="KW-0346">Stress response</keyword>
<dbReference type="HAMAP" id="MF_01973">
    <property type="entry name" value="lon_bact"/>
    <property type="match status" value="1"/>
</dbReference>
<dbReference type="PANTHER" id="PTHR10046">
    <property type="entry name" value="ATP DEPENDENT LON PROTEASE FAMILY MEMBER"/>
    <property type="match status" value="1"/>
</dbReference>
<keyword evidence="4 14" id="KW-0547">Nucleotide-binding</keyword>
<dbReference type="InterPro" id="IPR020568">
    <property type="entry name" value="Ribosomal_Su5_D2-typ_SF"/>
</dbReference>
<keyword evidence="7 14" id="KW-0067">ATP-binding</keyword>
<dbReference type="PROSITE" id="PS51786">
    <property type="entry name" value="LON_PROTEOLYTIC"/>
    <property type="match status" value="1"/>
</dbReference>
<keyword evidence="3 14" id="KW-0645">Protease</keyword>
<dbReference type="EC" id="3.4.21.53" evidence="11 14"/>
<dbReference type="PROSITE" id="PS51787">
    <property type="entry name" value="LON_N"/>
    <property type="match status" value="1"/>
</dbReference>
<comment type="function">
    <text evidence="10 14">ATP-dependent serine protease that mediates the selective degradation of mutant and abnormal proteins as well as certain short-lived regulatory proteins. Required for cellular homeostasis and for survival from DNA damage and developmental changes induced by stress. Degrades polypeptides processively to yield small peptide fragments that are 5 to 10 amino acids long. Binds to DNA in a double-stranded, site-specific manner.</text>
</comment>
<keyword evidence="6 14" id="KW-0720">Serine protease</keyword>
<dbReference type="InterPro" id="IPR046336">
    <property type="entry name" value="Lon_prtase_N_sf"/>
</dbReference>
<evidence type="ECO:0000256" key="15">
    <source>
        <dbReference type="PIRNR" id="PIRNR001174"/>
    </source>
</evidence>
<dbReference type="Gene3D" id="1.10.8.60">
    <property type="match status" value="1"/>
</dbReference>
<dbReference type="SUPFAM" id="SSF54211">
    <property type="entry name" value="Ribosomal protein S5 domain 2-like"/>
    <property type="match status" value="1"/>
</dbReference>
<evidence type="ECO:0000256" key="4">
    <source>
        <dbReference type="ARBA" id="ARBA00022741"/>
    </source>
</evidence>
<dbReference type="InterPro" id="IPR027543">
    <property type="entry name" value="Lon_bac"/>
</dbReference>
<dbReference type="InterPro" id="IPR027417">
    <property type="entry name" value="P-loop_NTPase"/>
</dbReference>
<dbReference type="InterPro" id="IPR003959">
    <property type="entry name" value="ATPase_AAA_core"/>
</dbReference>
<feature type="binding site" evidence="14 17">
    <location>
        <begin position="375"/>
        <end position="382"/>
    </location>
    <ligand>
        <name>ATP</name>
        <dbReference type="ChEBI" id="CHEBI:30616"/>
    </ligand>
</feature>
<dbReference type="AlphaFoldDB" id="A0A2M8QE95"/>
<evidence type="ECO:0000256" key="3">
    <source>
        <dbReference type="ARBA" id="ARBA00022670"/>
    </source>
</evidence>
<proteinExistence type="evidence at transcript level"/>
<dbReference type="InterPro" id="IPR027065">
    <property type="entry name" value="Lon_Prtase"/>
</dbReference>
<dbReference type="Gene3D" id="3.30.230.10">
    <property type="match status" value="1"/>
</dbReference>
<organism evidence="22 23">
    <name type="scientific">Candidatus Thermofonsia Clade 3 bacterium</name>
    <dbReference type="NCBI Taxonomy" id="2364212"/>
    <lineage>
        <taxon>Bacteria</taxon>
        <taxon>Bacillati</taxon>
        <taxon>Chloroflexota</taxon>
        <taxon>Candidatus Thermofontia</taxon>
        <taxon>Candidatus Thermofonsia Clade 3</taxon>
    </lineage>
</organism>
<comment type="caution">
    <text evidence="22">The sequence shown here is derived from an EMBL/GenBank/DDBJ whole genome shotgun (WGS) entry which is preliminary data.</text>
</comment>
<evidence type="ECO:0000313" key="23">
    <source>
        <dbReference type="Proteomes" id="UP000230790"/>
    </source>
</evidence>
<gene>
    <name evidence="14 22" type="primary">lon</name>
    <name evidence="22" type="ORF">CUN48_05010</name>
</gene>
<dbReference type="Gene3D" id="2.30.130.40">
    <property type="entry name" value="LON domain-like"/>
    <property type="match status" value="1"/>
</dbReference>
<evidence type="ECO:0000256" key="1">
    <source>
        <dbReference type="ARBA" id="ARBA00004496"/>
    </source>
</evidence>
<evidence type="ECO:0000256" key="9">
    <source>
        <dbReference type="ARBA" id="ARBA00050665"/>
    </source>
</evidence>
<dbReference type="FunFam" id="3.40.50.300:FF:000021">
    <property type="entry name" value="Lon protease homolog"/>
    <property type="match status" value="1"/>
</dbReference>
<dbReference type="Gene3D" id="1.20.58.1480">
    <property type="match status" value="1"/>
</dbReference>
<evidence type="ECO:0000259" key="21">
    <source>
        <dbReference type="PROSITE" id="PS51787"/>
    </source>
</evidence>
<comment type="subcellular location">
    <subcellularLocation>
        <location evidence="1 14 15">Cytoplasm</location>
    </subcellularLocation>
</comment>
<dbReference type="InterPro" id="IPR004815">
    <property type="entry name" value="Lon_bac/euk-typ"/>
</dbReference>
<dbReference type="SUPFAM" id="SSF88697">
    <property type="entry name" value="PUA domain-like"/>
    <property type="match status" value="1"/>
</dbReference>
<dbReference type="InterPro" id="IPR003593">
    <property type="entry name" value="AAA+_ATPase"/>
</dbReference>
<evidence type="ECO:0000256" key="10">
    <source>
        <dbReference type="ARBA" id="ARBA00053875"/>
    </source>
</evidence>
<evidence type="ECO:0000256" key="17">
    <source>
        <dbReference type="PIRSR" id="PIRSR001174-2"/>
    </source>
</evidence>
<dbReference type="SMART" id="SM00464">
    <property type="entry name" value="LON"/>
    <property type="match status" value="1"/>
</dbReference>
<dbReference type="GO" id="GO:0034605">
    <property type="term" value="P:cellular response to heat"/>
    <property type="evidence" value="ECO:0007669"/>
    <property type="project" value="UniProtKB-UniRule"/>
</dbReference>
<dbReference type="SMART" id="SM00382">
    <property type="entry name" value="AAA"/>
    <property type="match status" value="1"/>
</dbReference>
<dbReference type="GO" id="GO:0004252">
    <property type="term" value="F:serine-type endopeptidase activity"/>
    <property type="evidence" value="ECO:0007669"/>
    <property type="project" value="UniProtKB-UniRule"/>
</dbReference>
<comment type="subunit">
    <text evidence="14 15">Homohexamer. Organized in a ring with a central cavity.</text>
</comment>
<dbReference type="Pfam" id="PF02190">
    <property type="entry name" value="LON_substr_bdg"/>
    <property type="match status" value="1"/>
</dbReference>
<feature type="domain" description="Lon proteolytic" evidence="20">
    <location>
        <begin position="618"/>
        <end position="799"/>
    </location>
</feature>
<protein>
    <recommendedName>
        <fullName evidence="12 14">Lon protease</fullName>
        <ecNumber evidence="11 14">3.4.21.53</ecNumber>
    </recommendedName>
    <alternativeName>
        <fullName evidence="13 14">ATP-dependent protease La</fullName>
    </alternativeName>
</protein>
<feature type="domain" description="Lon N-terminal" evidence="21">
    <location>
        <begin position="30"/>
        <end position="222"/>
    </location>
</feature>
<dbReference type="CDD" id="cd19500">
    <property type="entry name" value="RecA-like_Lon"/>
    <property type="match status" value="1"/>
</dbReference>
<dbReference type="InterPro" id="IPR054594">
    <property type="entry name" value="Lon_lid"/>
</dbReference>
<dbReference type="Gene3D" id="3.40.50.300">
    <property type="entry name" value="P-loop containing nucleotide triphosphate hydrolases"/>
    <property type="match status" value="1"/>
</dbReference>
<dbReference type="InterPro" id="IPR014721">
    <property type="entry name" value="Ribsml_uS5_D2-typ_fold_subgr"/>
</dbReference>
<name>A0A2M8QE95_9CHLR</name>
<dbReference type="InterPro" id="IPR008269">
    <property type="entry name" value="Lon_proteolytic"/>
</dbReference>
<evidence type="ECO:0000256" key="11">
    <source>
        <dbReference type="ARBA" id="ARBA00066743"/>
    </source>
</evidence>
<evidence type="ECO:0000256" key="8">
    <source>
        <dbReference type="ARBA" id="ARBA00023016"/>
    </source>
</evidence>
<dbReference type="PIRSF" id="PIRSF001174">
    <property type="entry name" value="Lon_proteas"/>
    <property type="match status" value="1"/>
</dbReference>
<dbReference type="Pfam" id="PF00004">
    <property type="entry name" value="AAA"/>
    <property type="match status" value="1"/>
</dbReference>
<evidence type="ECO:0000256" key="2">
    <source>
        <dbReference type="ARBA" id="ARBA00022490"/>
    </source>
</evidence>
<evidence type="ECO:0000256" key="12">
    <source>
        <dbReference type="ARBA" id="ARBA00071934"/>
    </source>
</evidence>
<evidence type="ECO:0000256" key="16">
    <source>
        <dbReference type="PIRSR" id="PIRSR001174-1"/>
    </source>
</evidence>
<dbReference type="InterPro" id="IPR015947">
    <property type="entry name" value="PUA-like_sf"/>
</dbReference>
<dbReference type="Pfam" id="PF05362">
    <property type="entry name" value="Lon_C"/>
    <property type="match status" value="1"/>
</dbReference>
<dbReference type="GO" id="GO:0006515">
    <property type="term" value="P:protein quality control for misfolded or incompletely synthesized proteins"/>
    <property type="evidence" value="ECO:0007669"/>
    <property type="project" value="UniProtKB-UniRule"/>
</dbReference>
<evidence type="ECO:0000256" key="18">
    <source>
        <dbReference type="PROSITE-ProRule" id="PRU01122"/>
    </source>
</evidence>
<dbReference type="PRINTS" id="PR00830">
    <property type="entry name" value="ENDOLAPTASE"/>
</dbReference>
<keyword evidence="2 14" id="KW-0963">Cytoplasm</keyword>
<dbReference type="Proteomes" id="UP000230790">
    <property type="component" value="Unassembled WGS sequence"/>
</dbReference>
<keyword evidence="5 14" id="KW-0378">Hydrolase</keyword>
<evidence type="ECO:0000256" key="19">
    <source>
        <dbReference type="SAM" id="MobiDB-lite"/>
    </source>
</evidence>
<evidence type="ECO:0000256" key="13">
    <source>
        <dbReference type="ARBA" id="ARBA00082722"/>
    </source>
</evidence>
<dbReference type="NCBIfam" id="TIGR00763">
    <property type="entry name" value="lon"/>
    <property type="match status" value="1"/>
</dbReference>
<sequence length="839" mass="93489">MHDWLLSASFGDGLLQQAEAKAPLPDVFEAPVIPLRDLVVYPRSVMPLTIGRERSLRALEVARSLGLAVAIAQQSADVEDPRPSDLYEIGAAVAIGRMLNLPDGSASLIVQGRARVKVVEWLQATPFLMARVEVLHEPQAQSPAAEALMRAVLTLFDNVVELNERIPEESFVYAMNIHEPGWLADFIAQTMPLNVAARQSILEAVDPLSRLQKLSTILARELDVLELEDRIHERAQSEVDKSQREYYLREQLRSIQTELGEIDAGASEIKLLRERLEKKALPDAVRERVEREIHKLEQLHSASPEVSMVRDYVEWLLALPWTERSEDILDVKRAARILDERHYGLTKPKERILEHIAVRKLKGNLSRSPILCFVGPPGTGKTSLARSIADSLGRRFVRMSVGGVHDEAEIRGHRRTYVGALPGRILQTMRRAGTINPLFVLDEIDKLGSDFRGDPSAALLEVLDPEQNFEFEDHYLDIPYDLSQVMWVTTANYLYDIPPALRDRLEVIEFTGYVEEEKLEIARRFLVPKQIAENGLDLAVGNNSYKPVAFSDQALRQIIREYTYEAGVRNLDRAIATICRKIARRVAEGKPHAHRITPSMLHRFLGPPQFDFGKVDEQDQIGVANGVAWDEAGGDLMQIEVTLMEGEGELTLTGQLGEVMQESAKAALSYARTRAREFGIPKKTFEKHDIHIHVPEGAISKEGPSAGIAMATALISALTKIPTRHDVAMTGEITLRGRVLPIGGLKEKLLAAHRAGIRTFILPKKNAKDLEEVPRRVQRDMTLIQAATMDEVLRVALVAQPQPLAPDPRQNGASKPRRSRKKTASAPGTADPRAAPRAA</sequence>
<evidence type="ECO:0000313" key="22">
    <source>
        <dbReference type="EMBL" id="PJF48127.1"/>
    </source>
</evidence>
<dbReference type="GO" id="GO:0016887">
    <property type="term" value="F:ATP hydrolysis activity"/>
    <property type="evidence" value="ECO:0007669"/>
    <property type="project" value="UniProtKB-UniRule"/>
</dbReference>
<dbReference type="InterPro" id="IPR003111">
    <property type="entry name" value="Lon_prtase_N"/>
</dbReference>
<feature type="region of interest" description="Disordered" evidence="19">
    <location>
        <begin position="800"/>
        <end position="839"/>
    </location>
</feature>
<evidence type="ECO:0000256" key="14">
    <source>
        <dbReference type="HAMAP-Rule" id="MF_01973"/>
    </source>
</evidence>
<dbReference type="GO" id="GO:0005524">
    <property type="term" value="F:ATP binding"/>
    <property type="evidence" value="ECO:0007669"/>
    <property type="project" value="UniProtKB-UniRule"/>
</dbReference>
<dbReference type="GO" id="GO:0043565">
    <property type="term" value="F:sequence-specific DNA binding"/>
    <property type="evidence" value="ECO:0007669"/>
    <property type="project" value="UniProtKB-UniRule"/>
</dbReference>
<evidence type="ECO:0000259" key="20">
    <source>
        <dbReference type="PROSITE" id="PS51786"/>
    </source>
</evidence>
<evidence type="ECO:0000256" key="5">
    <source>
        <dbReference type="ARBA" id="ARBA00022801"/>
    </source>
</evidence>
<reference evidence="22 23" key="1">
    <citation type="submission" date="2017-11" db="EMBL/GenBank/DDBJ databases">
        <title>Evolution of Phototrophy in the Chloroflexi Phylum Driven by Horizontal Gene Transfer.</title>
        <authorList>
            <person name="Ward L.M."/>
            <person name="Hemp J."/>
            <person name="Shih P.M."/>
            <person name="Mcglynn S.E."/>
            <person name="Fischer W."/>
        </authorList>
    </citation>
    <scope>NUCLEOTIDE SEQUENCE [LARGE SCALE GENOMIC DNA]</scope>
    <source>
        <strain evidence="22">JP3_7</strain>
    </source>
</reference>
<feature type="active site" evidence="14 16">
    <location>
        <position position="705"/>
    </location>
</feature>
<dbReference type="Pfam" id="PF22667">
    <property type="entry name" value="Lon_lid"/>
    <property type="match status" value="1"/>
</dbReference>
<dbReference type="Gene3D" id="1.20.5.5270">
    <property type="match status" value="1"/>
</dbReference>
<feature type="active site" evidence="14 16">
    <location>
        <position position="748"/>
    </location>
</feature>
<dbReference type="GO" id="GO:0004176">
    <property type="term" value="F:ATP-dependent peptidase activity"/>
    <property type="evidence" value="ECO:0007669"/>
    <property type="project" value="UniProtKB-UniRule"/>
</dbReference>
<comment type="similarity">
    <text evidence="14 15 18">Belongs to the peptidase S16 family.</text>
</comment>
<dbReference type="SUPFAM" id="SSF52540">
    <property type="entry name" value="P-loop containing nucleoside triphosphate hydrolases"/>
    <property type="match status" value="1"/>
</dbReference>